<comment type="caution">
    <text evidence="7">The sequence shown here is derived from an EMBL/GenBank/DDBJ whole genome shotgun (WGS) entry which is preliminary data.</text>
</comment>
<keyword evidence="5 6" id="KW-0349">Heme</keyword>
<keyword evidence="3 5" id="KW-0479">Metal-binding</keyword>
<evidence type="ECO:0000256" key="6">
    <source>
        <dbReference type="RuleBase" id="RU000461"/>
    </source>
</evidence>
<reference evidence="7" key="1">
    <citation type="submission" date="2021-06" db="EMBL/GenBank/DDBJ databases">
        <authorList>
            <person name="Kallberg Y."/>
            <person name="Tangrot J."/>
            <person name="Rosling A."/>
        </authorList>
    </citation>
    <scope>NUCLEOTIDE SEQUENCE</scope>
    <source>
        <strain evidence="7">AZ414A</strain>
    </source>
</reference>
<gene>
    <name evidence="7" type="ORF">DEBURN_LOCUS10856</name>
</gene>
<dbReference type="InterPro" id="IPR017972">
    <property type="entry name" value="Cyt_P450_CS"/>
</dbReference>
<accession>A0A9N9DAU7</accession>
<keyword evidence="4 5" id="KW-0408">Iron</keyword>
<sequence length="124" mass="14377">AGMKWKAGQTFFVHMHAIQLSPKHWPEPEKFDPDRFMKNSIEKNSFIPFGGGIRMCPGRHLAELKIKTLMASVFRKFDVSLVDPDAPLHKSVNELKEFCRKSIDWALNTQHENLSWLSHLAYLK</sequence>
<evidence type="ECO:0000256" key="2">
    <source>
        <dbReference type="ARBA" id="ARBA00010617"/>
    </source>
</evidence>
<dbReference type="GO" id="GO:0020037">
    <property type="term" value="F:heme binding"/>
    <property type="evidence" value="ECO:0007669"/>
    <property type="project" value="InterPro"/>
</dbReference>
<dbReference type="PROSITE" id="PS00086">
    <property type="entry name" value="CYTOCHROME_P450"/>
    <property type="match status" value="1"/>
</dbReference>
<evidence type="ECO:0000256" key="1">
    <source>
        <dbReference type="ARBA" id="ARBA00001971"/>
    </source>
</evidence>
<dbReference type="PANTHER" id="PTHR24305">
    <property type="entry name" value="CYTOCHROME P450"/>
    <property type="match status" value="1"/>
</dbReference>
<evidence type="ECO:0000256" key="4">
    <source>
        <dbReference type="ARBA" id="ARBA00023004"/>
    </source>
</evidence>
<evidence type="ECO:0000256" key="5">
    <source>
        <dbReference type="PIRSR" id="PIRSR602401-1"/>
    </source>
</evidence>
<dbReference type="PANTHER" id="PTHR24305:SF166">
    <property type="entry name" value="CYTOCHROME P450 12A4, MITOCHONDRIAL-RELATED"/>
    <property type="match status" value="1"/>
</dbReference>
<dbReference type="AlphaFoldDB" id="A0A9N9DAU7"/>
<comment type="similarity">
    <text evidence="2 6">Belongs to the cytochrome P450 family.</text>
</comment>
<dbReference type="Gene3D" id="1.10.630.10">
    <property type="entry name" value="Cytochrome P450"/>
    <property type="match status" value="1"/>
</dbReference>
<organism evidence="7 8">
    <name type="scientific">Diversispora eburnea</name>
    <dbReference type="NCBI Taxonomy" id="1213867"/>
    <lineage>
        <taxon>Eukaryota</taxon>
        <taxon>Fungi</taxon>
        <taxon>Fungi incertae sedis</taxon>
        <taxon>Mucoromycota</taxon>
        <taxon>Glomeromycotina</taxon>
        <taxon>Glomeromycetes</taxon>
        <taxon>Diversisporales</taxon>
        <taxon>Diversisporaceae</taxon>
        <taxon>Diversispora</taxon>
    </lineage>
</organism>
<protein>
    <submittedName>
        <fullName evidence="7">8987_t:CDS:1</fullName>
    </submittedName>
</protein>
<dbReference type="PRINTS" id="PR00463">
    <property type="entry name" value="EP450I"/>
</dbReference>
<feature type="binding site" description="axial binding residue" evidence="5">
    <location>
        <position position="56"/>
    </location>
    <ligand>
        <name>heme</name>
        <dbReference type="ChEBI" id="CHEBI:30413"/>
    </ligand>
    <ligandPart>
        <name>Fe</name>
        <dbReference type="ChEBI" id="CHEBI:18248"/>
    </ligandPart>
</feature>
<dbReference type="InterPro" id="IPR002401">
    <property type="entry name" value="Cyt_P450_E_grp-I"/>
</dbReference>
<dbReference type="SUPFAM" id="SSF48264">
    <property type="entry name" value="Cytochrome P450"/>
    <property type="match status" value="1"/>
</dbReference>
<keyword evidence="8" id="KW-1185">Reference proteome</keyword>
<keyword evidence="6" id="KW-0560">Oxidoreductase</keyword>
<dbReference type="Pfam" id="PF00067">
    <property type="entry name" value="p450"/>
    <property type="match status" value="1"/>
</dbReference>
<dbReference type="InterPro" id="IPR001128">
    <property type="entry name" value="Cyt_P450"/>
</dbReference>
<feature type="non-terminal residue" evidence="7">
    <location>
        <position position="1"/>
    </location>
</feature>
<comment type="cofactor">
    <cofactor evidence="1 5">
        <name>heme</name>
        <dbReference type="ChEBI" id="CHEBI:30413"/>
    </cofactor>
</comment>
<keyword evidence="6" id="KW-0503">Monooxygenase</keyword>
<dbReference type="InterPro" id="IPR036396">
    <property type="entry name" value="Cyt_P450_sf"/>
</dbReference>
<evidence type="ECO:0000313" key="8">
    <source>
        <dbReference type="Proteomes" id="UP000789706"/>
    </source>
</evidence>
<proteinExistence type="inferred from homology"/>
<dbReference type="EMBL" id="CAJVPK010004015">
    <property type="protein sequence ID" value="CAG8633093.1"/>
    <property type="molecule type" value="Genomic_DNA"/>
</dbReference>
<dbReference type="Proteomes" id="UP000789706">
    <property type="component" value="Unassembled WGS sequence"/>
</dbReference>
<evidence type="ECO:0000256" key="3">
    <source>
        <dbReference type="ARBA" id="ARBA00022723"/>
    </source>
</evidence>
<feature type="non-terminal residue" evidence="7">
    <location>
        <position position="124"/>
    </location>
</feature>
<dbReference type="CDD" id="cd00302">
    <property type="entry name" value="cytochrome_P450"/>
    <property type="match status" value="1"/>
</dbReference>
<dbReference type="InterPro" id="IPR050121">
    <property type="entry name" value="Cytochrome_P450_monoxygenase"/>
</dbReference>
<evidence type="ECO:0000313" key="7">
    <source>
        <dbReference type="EMBL" id="CAG8633093.1"/>
    </source>
</evidence>
<dbReference type="GO" id="GO:0005506">
    <property type="term" value="F:iron ion binding"/>
    <property type="evidence" value="ECO:0007669"/>
    <property type="project" value="InterPro"/>
</dbReference>
<name>A0A9N9DAU7_9GLOM</name>
<dbReference type="GO" id="GO:0004497">
    <property type="term" value="F:monooxygenase activity"/>
    <property type="evidence" value="ECO:0007669"/>
    <property type="project" value="UniProtKB-KW"/>
</dbReference>
<dbReference type="GO" id="GO:0016705">
    <property type="term" value="F:oxidoreductase activity, acting on paired donors, with incorporation or reduction of molecular oxygen"/>
    <property type="evidence" value="ECO:0007669"/>
    <property type="project" value="InterPro"/>
</dbReference>
<dbReference type="OrthoDB" id="1470350at2759"/>